<dbReference type="InParanoid" id="A0A7M7N0W7"/>
<dbReference type="CDD" id="cd06257">
    <property type="entry name" value="DnaJ"/>
    <property type="match status" value="1"/>
</dbReference>
<dbReference type="Gene3D" id="1.10.287.110">
    <property type="entry name" value="DnaJ domain"/>
    <property type="match status" value="1"/>
</dbReference>
<dbReference type="InterPro" id="IPR052594">
    <property type="entry name" value="J_domain-containing_protein"/>
</dbReference>
<dbReference type="GO" id="GO:0005737">
    <property type="term" value="C:cytoplasm"/>
    <property type="evidence" value="ECO:0000318"/>
    <property type="project" value="GO_Central"/>
</dbReference>
<dbReference type="FunFam" id="1.10.287.110:FF:000035">
    <property type="entry name" value="DnaJ homolog subfamily C member 9"/>
    <property type="match status" value="1"/>
</dbReference>
<evidence type="ECO:0000256" key="2">
    <source>
        <dbReference type="SAM" id="Coils"/>
    </source>
</evidence>
<dbReference type="Pfam" id="PF00226">
    <property type="entry name" value="DnaJ"/>
    <property type="match status" value="1"/>
</dbReference>
<evidence type="ECO:0000256" key="3">
    <source>
        <dbReference type="SAM" id="MobiDB-lite"/>
    </source>
</evidence>
<reference evidence="6" key="1">
    <citation type="submission" date="2015-02" db="EMBL/GenBank/DDBJ databases">
        <title>Genome sequencing for Strongylocentrotus purpuratus.</title>
        <authorList>
            <person name="Murali S."/>
            <person name="Liu Y."/>
            <person name="Vee V."/>
            <person name="English A."/>
            <person name="Wang M."/>
            <person name="Skinner E."/>
            <person name="Han Y."/>
            <person name="Muzny D.M."/>
            <person name="Worley K.C."/>
            <person name="Gibbs R.A."/>
        </authorList>
    </citation>
    <scope>NUCLEOTIDE SEQUENCE</scope>
</reference>
<keyword evidence="2" id="KW-0175">Coiled coil</keyword>
<accession>A0A7M7N0W7</accession>
<dbReference type="SUPFAM" id="SSF46565">
    <property type="entry name" value="Chaperone J-domain"/>
    <property type="match status" value="1"/>
</dbReference>
<evidence type="ECO:0000313" key="5">
    <source>
        <dbReference type="EnsemblMetazoa" id="XP_030829383"/>
    </source>
</evidence>
<dbReference type="CTD" id="23234"/>
<dbReference type="OrthoDB" id="110024at2759"/>
<proteinExistence type="predicted"/>
<feature type="domain" description="J" evidence="4">
    <location>
        <begin position="15"/>
        <end position="82"/>
    </location>
</feature>
<dbReference type="PANTHER" id="PTHR44144">
    <property type="entry name" value="DNAJ HOMOLOG SUBFAMILY C MEMBER 9"/>
    <property type="match status" value="1"/>
</dbReference>
<reference evidence="5" key="2">
    <citation type="submission" date="2021-01" db="UniProtKB">
        <authorList>
            <consortium name="EnsemblMetazoa"/>
        </authorList>
    </citation>
    <scope>IDENTIFICATION</scope>
</reference>
<dbReference type="Proteomes" id="UP000007110">
    <property type="component" value="Unassembled WGS sequence"/>
</dbReference>
<dbReference type="PRINTS" id="PR00625">
    <property type="entry name" value="JDOMAIN"/>
</dbReference>
<feature type="coiled-coil region" evidence="2">
    <location>
        <begin position="112"/>
        <end position="146"/>
    </location>
</feature>
<dbReference type="EnsemblMetazoa" id="XM_030973523">
    <property type="protein sequence ID" value="XP_030829383"/>
    <property type="gene ID" value="LOC578087"/>
</dbReference>
<dbReference type="InterPro" id="IPR036869">
    <property type="entry name" value="J_dom_sf"/>
</dbReference>
<dbReference type="PANTHER" id="PTHR44144:SF1">
    <property type="entry name" value="DNAJ HOMOLOG SUBFAMILY C MEMBER 9"/>
    <property type="match status" value="1"/>
</dbReference>
<dbReference type="PROSITE" id="PS50076">
    <property type="entry name" value="DNAJ_2"/>
    <property type="match status" value="1"/>
</dbReference>
<feature type="compositionally biased region" description="Acidic residues" evidence="3">
    <location>
        <begin position="195"/>
        <end position="204"/>
    </location>
</feature>
<dbReference type="KEGG" id="spu:578087"/>
<organism evidence="5 6">
    <name type="scientific">Strongylocentrotus purpuratus</name>
    <name type="common">Purple sea urchin</name>
    <dbReference type="NCBI Taxonomy" id="7668"/>
    <lineage>
        <taxon>Eukaryota</taxon>
        <taxon>Metazoa</taxon>
        <taxon>Echinodermata</taxon>
        <taxon>Eleutherozoa</taxon>
        <taxon>Echinozoa</taxon>
        <taxon>Echinoidea</taxon>
        <taxon>Euechinoidea</taxon>
        <taxon>Echinacea</taxon>
        <taxon>Camarodonta</taxon>
        <taxon>Echinidea</taxon>
        <taxon>Strongylocentrotidae</taxon>
        <taxon>Strongylocentrotus</taxon>
    </lineage>
</organism>
<dbReference type="AlphaFoldDB" id="A0A7M7N0W7"/>
<keyword evidence="1" id="KW-0597">Phosphoprotein</keyword>
<dbReference type="InterPro" id="IPR056453">
    <property type="entry name" value="HTH_DNAJC9"/>
</dbReference>
<evidence type="ECO:0000313" key="6">
    <source>
        <dbReference type="Proteomes" id="UP000007110"/>
    </source>
</evidence>
<dbReference type="GeneID" id="578087"/>
<protein>
    <recommendedName>
        <fullName evidence="4">J domain-containing protein</fullName>
    </recommendedName>
</protein>
<dbReference type="InterPro" id="IPR001623">
    <property type="entry name" value="DnaJ_domain"/>
</dbReference>
<dbReference type="Pfam" id="PF23302">
    <property type="entry name" value="HTH_DNAJC9"/>
    <property type="match status" value="1"/>
</dbReference>
<dbReference type="RefSeq" id="XP_030829383.1">
    <property type="nucleotide sequence ID" value="XM_030973523.1"/>
</dbReference>
<evidence type="ECO:0000259" key="4">
    <source>
        <dbReference type="PROSITE" id="PS50076"/>
    </source>
</evidence>
<sequence length="262" mass="29921">MALLEMCDQMFGTRILYDVLKISKEASASEVKKAYYKQSLKVHPDRAAEEDKEDATVKFQTLSRVYTVLSDKARRNLYDETGEVDDEIDTDQQKDWDAYWRILFKKVEVKDIQEFNEKYRGSAEELDDLKAAYVESEGDMDEILDNVMCSTEEDVPRFTKILKGLIKEGEVPMFEAFEKASKKKQKARQKRAAQEAEEANELAEELGLNGRGASSTGDGDDALKALILGRQKSREQQMDGLFANLEAKYCQPKKGKGKKQKR</sequence>
<dbReference type="SMART" id="SM00271">
    <property type="entry name" value="DnaJ"/>
    <property type="match status" value="1"/>
</dbReference>
<keyword evidence="6" id="KW-1185">Reference proteome</keyword>
<dbReference type="OMA" id="WLDLWSK"/>
<dbReference type="GO" id="GO:0031072">
    <property type="term" value="F:heat shock protein binding"/>
    <property type="evidence" value="ECO:0000318"/>
    <property type="project" value="GO_Central"/>
</dbReference>
<name>A0A7M7N0W7_STRPU</name>
<feature type="region of interest" description="Disordered" evidence="3">
    <location>
        <begin position="193"/>
        <end position="220"/>
    </location>
</feature>
<evidence type="ECO:0000256" key="1">
    <source>
        <dbReference type="ARBA" id="ARBA00022553"/>
    </source>
</evidence>
<dbReference type="GO" id="GO:0005634">
    <property type="term" value="C:nucleus"/>
    <property type="evidence" value="ECO:0000318"/>
    <property type="project" value="GO_Central"/>
</dbReference>